<name>A0ABT9IE75_9ACTN</name>
<evidence type="ECO:0000313" key="2">
    <source>
        <dbReference type="EMBL" id="MDP5183871.1"/>
    </source>
</evidence>
<comment type="caution">
    <text evidence="2">The sequence shown here is derived from an EMBL/GenBank/DDBJ whole genome shotgun (WGS) entry which is preliminary data.</text>
</comment>
<proteinExistence type="predicted"/>
<protein>
    <submittedName>
        <fullName evidence="2">Uncharacterized protein</fullName>
    </submittedName>
</protein>
<feature type="region of interest" description="Disordered" evidence="1">
    <location>
        <begin position="1"/>
        <end position="20"/>
    </location>
</feature>
<sequence length="189" mass="19216">MQAAAREAGRAMGTAPDPVTGHERTLRAAQLAVADQSVDLADLRLAYAPTGAGCDAAGGCSPALVPGEEFSVCVTVMVRIPLLPEFVDANTATGSSSSSATATSTAAPGTASMRLSAAFGDAMTTVMSGAMHERGTLDHRLAGRSRCSSSVIPVLAPADRRGSCTEIRRGAARPGPRAPVRAALRPEID</sequence>
<gene>
    <name evidence="2" type="ORF">QOZ88_14630</name>
</gene>
<feature type="compositionally biased region" description="Low complexity" evidence="1">
    <location>
        <begin position="172"/>
        <end position="183"/>
    </location>
</feature>
<dbReference type="EMBL" id="JASNFN010000018">
    <property type="protein sequence ID" value="MDP5183871.1"/>
    <property type="molecule type" value="Genomic_DNA"/>
</dbReference>
<reference evidence="3" key="1">
    <citation type="submission" date="2023-05" db="EMBL/GenBank/DDBJ databases">
        <title>Draft genome of Pseudofrankia sp. BMG5.37.</title>
        <authorList>
            <person name="Gtari M."/>
            <person name="Ghodhbane F."/>
            <person name="Sbissi I."/>
        </authorList>
    </citation>
    <scope>NUCLEOTIDE SEQUENCE [LARGE SCALE GENOMIC DNA]</scope>
    <source>
        <strain evidence="3">BMG 814</strain>
    </source>
</reference>
<dbReference type="Proteomes" id="UP001233673">
    <property type="component" value="Unassembled WGS sequence"/>
</dbReference>
<accession>A0ABT9IE75</accession>
<evidence type="ECO:0000313" key="3">
    <source>
        <dbReference type="Proteomes" id="UP001233673"/>
    </source>
</evidence>
<organism evidence="2 3">
    <name type="scientific">Blastococcus carthaginiensis</name>
    <dbReference type="NCBI Taxonomy" id="3050034"/>
    <lineage>
        <taxon>Bacteria</taxon>
        <taxon>Bacillati</taxon>
        <taxon>Actinomycetota</taxon>
        <taxon>Actinomycetes</taxon>
        <taxon>Geodermatophilales</taxon>
        <taxon>Geodermatophilaceae</taxon>
        <taxon>Blastococcus</taxon>
    </lineage>
</organism>
<feature type="region of interest" description="Disordered" evidence="1">
    <location>
        <begin position="165"/>
        <end position="189"/>
    </location>
</feature>
<evidence type="ECO:0000256" key="1">
    <source>
        <dbReference type="SAM" id="MobiDB-lite"/>
    </source>
</evidence>
<keyword evidence="3" id="KW-1185">Reference proteome</keyword>